<proteinExistence type="predicted"/>
<name>A0A841JMP1_9SPHI</name>
<accession>A0A841JMP1</accession>
<dbReference type="Proteomes" id="UP000548326">
    <property type="component" value="Unassembled WGS sequence"/>
</dbReference>
<protein>
    <submittedName>
        <fullName evidence="1">Uncharacterized protein</fullName>
    </submittedName>
</protein>
<gene>
    <name evidence="1" type="ORF">HDF22_005683</name>
</gene>
<dbReference type="EMBL" id="JACHCA010000025">
    <property type="protein sequence ID" value="MBB6131532.1"/>
    <property type="molecule type" value="Genomic_DNA"/>
</dbReference>
<reference evidence="1 2" key="1">
    <citation type="submission" date="2020-08" db="EMBL/GenBank/DDBJ databases">
        <title>Genomic Encyclopedia of Type Strains, Phase IV (KMG-V): Genome sequencing to study the core and pangenomes of soil and plant-associated prokaryotes.</title>
        <authorList>
            <person name="Whitman W."/>
        </authorList>
    </citation>
    <scope>NUCLEOTIDE SEQUENCE [LARGE SCALE GENOMIC DNA]</scope>
    <source>
        <strain evidence="1 2">MP601</strain>
    </source>
</reference>
<organism evidence="1 2">
    <name type="scientific">Mucilaginibacter lappiensis</name>
    <dbReference type="NCBI Taxonomy" id="354630"/>
    <lineage>
        <taxon>Bacteria</taxon>
        <taxon>Pseudomonadati</taxon>
        <taxon>Bacteroidota</taxon>
        <taxon>Sphingobacteriia</taxon>
        <taxon>Sphingobacteriales</taxon>
        <taxon>Sphingobacteriaceae</taxon>
        <taxon>Mucilaginibacter</taxon>
    </lineage>
</organism>
<evidence type="ECO:0000313" key="1">
    <source>
        <dbReference type="EMBL" id="MBB6131532.1"/>
    </source>
</evidence>
<dbReference type="AlphaFoldDB" id="A0A841JMP1"/>
<comment type="caution">
    <text evidence="1">The sequence shown here is derived from an EMBL/GenBank/DDBJ whole genome shotgun (WGS) entry which is preliminary data.</text>
</comment>
<evidence type="ECO:0000313" key="2">
    <source>
        <dbReference type="Proteomes" id="UP000548326"/>
    </source>
</evidence>
<sequence>MHLIIKYDDQNATSKGHQQRALTKTTTKTQPFFEPAPEFVVF</sequence>